<accession>A0A183I9U8</accession>
<dbReference type="GO" id="GO:0005737">
    <property type="term" value="C:cytoplasm"/>
    <property type="evidence" value="ECO:0007669"/>
    <property type="project" value="TreeGrafter"/>
</dbReference>
<evidence type="ECO:0000259" key="5">
    <source>
        <dbReference type="Pfam" id="PF00031"/>
    </source>
</evidence>
<dbReference type="Pfam" id="PF00031">
    <property type="entry name" value="Cystatin"/>
    <property type="match status" value="1"/>
</dbReference>
<keyword evidence="7" id="KW-1185">Reference proteome</keyword>
<dbReference type="PANTHER" id="PTHR46186:SF2">
    <property type="entry name" value="CYSTATIN"/>
    <property type="match status" value="1"/>
</dbReference>
<keyword evidence="2" id="KW-0646">Protease inhibitor</keyword>
<feature type="domain" description="Cystatin" evidence="5">
    <location>
        <begin position="21"/>
        <end position="88"/>
    </location>
</feature>
<dbReference type="InterPro" id="IPR000010">
    <property type="entry name" value="Cystatin_dom"/>
</dbReference>
<dbReference type="WBParaSite" id="SBAD_0000041101-mRNA-1">
    <property type="protein sequence ID" value="SBAD_0000041101-mRNA-1"/>
    <property type="gene ID" value="SBAD_0000041101"/>
</dbReference>
<feature type="chain" id="PRO_5043139851" evidence="4">
    <location>
        <begin position="17"/>
        <end position="103"/>
    </location>
</feature>
<dbReference type="GO" id="GO:0004869">
    <property type="term" value="F:cysteine-type endopeptidase inhibitor activity"/>
    <property type="evidence" value="ECO:0007669"/>
    <property type="project" value="UniProtKB-KW"/>
</dbReference>
<dbReference type="GO" id="GO:0005615">
    <property type="term" value="C:extracellular space"/>
    <property type="evidence" value="ECO:0007669"/>
    <property type="project" value="TreeGrafter"/>
</dbReference>
<gene>
    <name evidence="6" type="ORF">SBAD_LOCUS392</name>
</gene>
<dbReference type="InterPro" id="IPR046350">
    <property type="entry name" value="Cystatin_sf"/>
</dbReference>
<keyword evidence="4" id="KW-0732">Signal</keyword>
<dbReference type="GO" id="GO:0031982">
    <property type="term" value="C:vesicle"/>
    <property type="evidence" value="ECO:0007669"/>
    <property type="project" value="TreeGrafter"/>
</dbReference>
<reference evidence="8" key="1">
    <citation type="submission" date="2016-06" db="UniProtKB">
        <authorList>
            <consortium name="WormBaseParasite"/>
        </authorList>
    </citation>
    <scope>IDENTIFICATION</scope>
</reference>
<protein>
    <submittedName>
        <fullName evidence="8">Cystatin domain-containing protein</fullName>
    </submittedName>
</protein>
<organism evidence="8">
    <name type="scientific">Soboliphyme baturini</name>
    <dbReference type="NCBI Taxonomy" id="241478"/>
    <lineage>
        <taxon>Eukaryota</taxon>
        <taxon>Metazoa</taxon>
        <taxon>Ecdysozoa</taxon>
        <taxon>Nematoda</taxon>
        <taxon>Enoplea</taxon>
        <taxon>Dorylaimia</taxon>
        <taxon>Dioctophymatida</taxon>
        <taxon>Dioctophymatoidea</taxon>
        <taxon>Soboliphymatidae</taxon>
        <taxon>Soboliphyme</taxon>
    </lineage>
</organism>
<dbReference type="AlphaFoldDB" id="A0A183I9U8"/>
<comment type="similarity">
    <text evidence="1">Belongs to the cystatin family.</text>
</comment>
<dbReference type="EMBL" id="UZAM01000931">
    <property type="protein sequence ID" value="VDO83080.1"/>
    <property type="molecule type" value="Genomic_DNA"/>
</dbReference>
<evidence type="ECO:0000313" key="7">
    <source>
        <dbReference type="Proteomes" id="UP000270296"/>
    </source>
</evidence>
<evidence type="ECO:0000313" key="8">
    <source>
        <dbReference type="WBParaSite" id="SBAD_0000041101-mRNA-1"/>
    </source>
</evidence>
<keyword evidence="3" id="KW-0789">Thiol protease inhibitor</keyword>
<dbReference type="SUPFAM" id="SSF54403">
    <property type="entry name" value="Cystatin/monellin"/>
    <property type="match status" value="1"/>
</dbReference>
<dbReference type="Proteomes" id="UP000270296">
    <property type="component" value="Unassembled WGS sequence"/>
</dbReference>
<name>A0A183I9U8_9BILA</name>
<evidence type="ECO:0000256" key="2">
    <source>
        <dbReference type="ARBA" id="ARBA00022690"/>
    </source>
</evidence>
<reference evidence="6 7" key="2">
    <citation type="submission" date="2018-11" db="EMBL/GenBank/DDBJ databases">
        <authorList>
            <consortium name="Pathogen Informatics"/>
        </authorList>
    </citation>
    <scope>NUCLEOTIDE SEQUENCE [LARGE SCALE GENOMIC DNA]</scope>
</reference>
<proteinExistence type="inferred from homology"/>
<dbReference type="Gene3D" id="3.10.450.10">
    <property type="match status" value="1"/>
</dbReference>
<evidence type="ECO:0000256" key="1">
    <source>
        <dbReference type="ARBA" id="ARBA00009403"/>
    </source>
</evidence>
<dbReference type="PANTHER" id="PTHR46186">
    <property type="entry name" value="CYSTATIN"/>
    <property type="match status" value="1"/>
</dbReference>
<dbReference type="CDD" id="cd00042">
    <property type="entry name" value="CY"/>
    <property type="match status" value="1"/>
</dbReference>
<sequence length="103" mass="10841">MLFLSVIACILLVANGQFMTGGLHQQSVNDPDAVKYACAAVDVLNSQVEGGVLQVLVGIKSYTTQVVNGVVHKVSFYVAESACSAGQVRSFLDLVNALLNVVI</sequence>
<evidence type="ECO:0000256" key="4">
    <source>
        <dbReference type="SAM" id="SignalP"/>
    </source>
</evidence>
<feature type="signal peptide" evidence="4">
    <location>
        <begin position="1"/>
        <end position="16"/>
    </location>
</feature>
<evidence type="ECO:0000313" key="6">
    <source>
        <dbReference type="EMBL" id="VDO83080.1"/>
    </source>
</evidence>
<evidence type="ECO:0000256" key="3">
    <source>
        <dbReference type="ARBA" id="ARBA00022704"/>
    </source>
</evidence>